<dbReference type="KEGG" id="muo:115466590"/>
<gene>
    <name evidence="2" type="primary">LOC115466590</name>
</gene>
<dbReference type="OrthoDB" id="382863at2759"/>
<name>A0A6P7XT00_9AMPH</name>
<protein>
    <submittedName>
        <fullName evidence="2">Uncharacterized protein LOC115466590</fullName>
    </submittedName>
</protein>
<sequence>MVRTGRRQDWYFTSSGIGLNYRPPVTFPPPHIKSTLSVPLAPGLQRSEEILAFDEVINHYETTTGTAHNRKYSGGVLSQPSYPIAPAHWKVHYNKDLWEKLNVRAWRPVLSPGNQCSEMKAQFTGQHALPALPAFHAGPQPFILENHHSKGPSQDMVPSTENRALNGSLYYICDQGVLNRNDIYASTTAQDFRAFTKEELEGYPRKDILTYWQGEEYPKAWGHGLKENPLPKESLPTLRRPLPMRDTMQFPTATKVLRAPPLAAFVPNHGLKTLVQETFKQPLDAKRSHDINCPLECPWTLPLSGPLPEIMSVPKMYETEYQTYGSDYPVTV</sequence>
<dbReference type="RefSeq" id="XP_030053790.1">
    <property type="nucleotide sequence ID" value="XM_030197930.1"/>
</dbReference>
<evidence type="ECO:0000313" key="1">
    <source>
        <dbReference type="Proteomes" id="UP000515156"/>
    </source>
</evidence>
<dbReference type="PANTHER" id="PTHR37404:SF1">
    <property type="entry name" value="HCG1796489"/>
    <property type="match status" value="1"/>
</dbReference>
<dbReference type="GeneID" id="115466590"/>
<dbReference type="InParanoid" id="A0A6P7XT00"/>
<accession>A0A6P7XT00</accession>
<dbReference type="InterPro" id="IPR053347">
    <property type="entry name" value="Axonemal_MT_stabilizer"/>
</dbReference>
<dbReference type="Proteomes" id="UP000515156">
    <property type="component" value="Chromosome 3"/>
</dbReference>
<organism evidence="1 2">
    <name type="scientific">Microcaecilia unicolor</name>
    <dbReference type="NCBI Taxonomy" id="1415580"/>
    <lineage>
        <taxon>Eukaryota</taxon>
        <taxon>Metazoa</taxon>
        <taxon>Chordata</taxon>
        <taxon>Craniata</taxon>
        <taxon>Vertebrata</taxon>
        <taxon>Euteleostomi</taxon>
        <taxon>Amphibia</taxon>
        <taxon>Gymnophiona</taxon>
        <taxon>Siphonopidae</taxon>
        <taxon>Microcaecilia</taxon>
    </lineage>
</organism>
<proteinExistence type="predicted"/>
<dbReference type="PANTHER" id="PTHR37404">
    <property type="entry name" value="HCG1796489"/>
    <property type="match status" value="1"/>
</dbReference>
<keyword evidence="1" id="KW-1185">Reference proteome</keyword>
<evidence type="ECO:0000313" key="2">
    <source>
        <dbReference type="RefSeq" id="XP_030053790.1"/>
    </source>
</evidence>
<dbReference type="AlphaFoldDB" id="A0A6P7XT00"/>
<reference evidence="2" key="1">
    <citation type="submission" date="2025-08" db="UniProtKB">
        <authorList>
            <consortium name="RefSeq"/>
        </authorList>
    </citation>
    <scope>IDENTIFICATION</scope>
</reference>